<proteinExistence type="inferred from homology"/>
<keyword evidence="5" id="KW-1133">Transmembrane helix</keyword>
<protein>
    <submittedName>
        <fullName evidence="7">PDZ domain-containing protein</fullName>
    </submittedName>
</protein>
<dbReference type="PANTHER" id="PTHR43343">
    <property type="entry name" value="PEPTIDASE S12"/>
    <property type="match status" value="1"/>
</dbReference>
<dbReference type="InterPro" id="IPR001478">
    <property type="entry name" value="PDZ"/>
</dbReference>
<dbReference type="Gene3D" id="2.30.42.10">
    <property type="match status" value="1"/>
</dbReference>
<reference evidence="7 8" key="1">
    <citation type="submission" date="2019-07" db="EMBL/GenBank/DDBJ databases">
        <authorList>
            <person name="Kim J."/>
        </authorList>
    </citation>
    <scope>NUCLEOTIDE SEQUENCE [LARGE SCALE GENOMIC DNA]</scope>
    <source>
        <strain evidence="7 8">N4</strain>
    </source>
</reference>
<keyword evidence="5" id="KW-0812">Transmembrane</keyword>
<dbReference type="EMBL" id="VNJK01000002">
    <property type="protein sequence ID" value="TVX89875.1"/>
    <property type="molecule type" value="Genomic_DNA"/>
</dbReference>
<dbReference type="SUPFAM" id="SSF50156">
    <property type="entry name" value="PDZ domain-like"/>
    <property type="match status" value="1"/>
</dbReference>
<dbReference type="Pfam" id="PF13365">
    <property type="entry name" value="Trypsin_2"/>
    <property type="match status" value="1"/>
</dbReference>
<evidence type="ECO:0000256" key="4">
    <source>
        <dbReference type="ARBA" id="ARBA00022825"/>
    </source>
</evidence>
<evidence type="ECO:0000313" key="7">
    <source>
        <dbReference type="EMBL" id="TVX89875.1"/>
    </source>
</evidence>
<dbReference type="RefSeq" id="WP_144992786.1">
    <property type="nucleotide sequence ID" value="NZ_VNJK01000002.1"/>
</dbReference>
<dbReference type="PRINTS" id="PR00834">
    <property type="entry name" value="PROTEASES2C"/>
</dbReference>
<dbReference type="InterPro" id="IPR036034">
    <property type="entry name" value="PDZ_sf"/>
</dbReference>
<evidence type="ECO:0000256" key="1">
    <source>
        <dbReference type="ARBA" id="ARBA00010541"/>
    </source>
</evidence>
<dbReference type="GO" id="GO:0004252">
    <property type="term" value="F:serine-type endopeptidase activity"/>
    <property type="evidence" value="ECO:0007669"/>
    <property type="project" value="InterPro"/>
</dbReference>
<dbReference type="AlphaFoldDB" id="A0A559IQG5"/>
<gene>
    <name evidence="7" type="ORF">FPZ44_18725</name>
</gene>
<dbReference type="Proteomes" id="UP000318102">
    <property type="component" value="Unassembled WGS sequence"/>
</dbReference>
<dbReference type="InterPro" id="IPR051201">
    <property type="entry name" value="Chloro_Bact_Ser_Proteases"/>
</dbReference>
<feature type="transmembrane region" description="Helical" evidence="5">
    <location>
        <begin position="42"/>
        <end position="68"/>
    </location>
</feature>
<evidence type="ECO:0000256" key="5">
    <source>
        <dbReference type="SAM" id="Phobius"/>
    </source>
</evidence>
<sequence>MGLFDDDFYSSKVSRRSKFENSRNQRSETWNWKRAARSHRRISLSTLQVAIVSSLTSAAFVILVYSWLIHAQAPTAVVAAAEPSIDTIANAYDDLLVQAADKASPTIVSILNKQKAAEQEESKQGLDDVSLGSGIIFEKKDNSAYILTNEHVVSGADQLEIVLSNGQRKHAEVVGKDKISDLAVLKIDGAGVNQVAEFGDSRSLRRGETVIAIGNPFGLGGSLTSGIISYTNRMIPISLNGDGVFDWEQAVIQTDAAINEGNSGGALIDLRGRVIGINTMKIASTGAEGLGFAIPMHEVEKVVDQLMEKGSVVRPYLGVYTVDLENEYAPITDEQRSDLKLPKSVTSGVIVLEASGPALEAGFKLNDVIVKFDKQDIATTLELRRYLYEQKQVGDEMEITYYRDGKQMKVTVTLGDRPNS</sequence>
<dbReference type="InterPro" id="IPR009003">
    <property type="entry name" value="Peptidase_S1_PA"/>
</dbReference>
<keyword evidence="4" id="KW-0720">Serine protease</keyword>
<keyword evidence="3" id="KW-0378">Hydrolase</keyword>
<dbReference type="SUPFAM" id="SSF50494">
    <property type="entry name" value="Trypsin-like serine proteases"/>
    <property type="match status" value="1"/>
</dbReference>
<keyword evidence="5" id="KW-0472">Membrane</keyword>
<comment type="similarity">
    <text evidence="1">Belongs to the peptidase S1C family.</text>
</comment>
<evidence type="ECO:0000256" key="3">
    <source>
        <dbReference type="ARBA" id="ARBA00022801"/>
    </source>
</evidence>
<dbReference type="FunFam" id="2.40.10.10:FF:000001">
    <property type="entry name" value="Periplasmic serine protease DegS"/>
    <property type="match status" value="1"/>
</dbReference>
<dbReference type="Pfam" id="PF13180">
    <property type="entry name" value="PDZ_2"/>
    <property type="match status" value="1"/>
</dbReference>
<accession>A0A559IQG5</accession>
<dbReference type="Gene3D" id="2.40.10.10">
    <property type="entry name" value="Trypsin-like serine proteases"/>
    <property type="match status" value="2"/>
</dbReference>
<dbReference type="GO" id="GO:0006508">
    <property type="term" value="P:proteolysis"/>
    <property type="evidence" value="ECO:0007669"/>
    <property type="project" value="UniProtKB-KW"/>
</dbReference>
<comment type="caution">
    <text evidence="7">The sequence shown here is derived from an EMBL/GenBank/DDBJ whole genome shotgun (WGS) entry which is preliminary data.</text>
</comment>
<keyword evidence="2" id="KW-0645">Protease</keyword>
<name>A0A559IQG5_9BACL</name>
<evidence type="ECO:0000256" key="2">
    <source>
        <dbReference type="ARBA" id="ARBA00022670"/>
    </source>
</evidence>
<feature type="domain" description="PDZ" evidence="6">
    <location>
        <begin position="315"/>
        <end position="414"/>
    </location>
</feature>
<dbReference type="PANTHER" id="PTHR43343:SF3">
    <property type="entry name" value="PROTEASE DO-LIKE 8, CHLOROPLASTIC"/>
    <property type="match status" value="1"/>
</dbReference>
<evidence type="ECO:0000259" key="6">
    <source>
        <dbReference type="Pfam" id="PF13180"/>
    </source>
</evidence>
<dbReference type="InterPro" id="IPR043504">
    <property type="entry name" value="Peptidase_S1_PA_chymotrypsin"/>
</dbReference>
<organism evidence="7 8">
    <name type="scientific">Paenibacillus agilis</name>
    <dbReference type="NCBI Taxonomy" id="3020863"/>
    <lineage>
        <taxon>Bacteria</taxon>
        <taxon>Bacillati</taxon>
        <taxon>Bacillota</taxon>
        <taxon>Bacilli</taxon>
        <taxon>Bacillales</taxon>
        <taxon>Paenibacillaceae</taxon>
        <taxon>Paenibacillus</taxon>
    </lineage>
</organism>
<dbReference type="OrthoDB" id="9758917at2"/>
<dbReference type="InterPro" id="IPR001940">
    <property type="entry name" value="Peptidase_S1C"/>
</dbReference>
<evidence type="ECO:0000313" key="8">
    <source>
        <dbReference type="Proteomes" id="UP000318102"/>
    </source>
</evidence>
<keyword evidence="8" id="KW-1185">Reference proteome</keyword>